<dbReference type="Pfam" id="PF12680">
    <property type="entry name" value="SnoaL_2"/>
    <property type="match status" value="1"/>
</dbReference>
<dbReference type="SUPFAM" id="SSF54427">
    <property type="entry name" value="NTF2-like"/>
    <property type="match status" value="1"/>
</dbReference>
<gene>
    <name evidence="2" type="ORF">HP438_04565</name>
</gene>
<feature type="domain" description="SnoaL-like" evidence="1">
    <location>
        <begin position="19"/>
        <end position="113"/>
    </location>
</feature>
<organism evidence="2 3">
    <name type="scientific">Sphingomonas zeae</name>
    <dbReference type="NCBI Taxonomy" id="1646122"/>
    <lineage>
        <taxon>Bacteria</taxon>
        <taxon>Pseudomonadati</taxon>
        <taxon>Pseudomonadota</taxon>
        <taxon>Alphaproteobacteria</taxon>
        <taxon>Sphingomonadales</taxon>
        <taxon>Sphingomonadaceae</taxon>
        <taxon>Sphingomonas</taxon>
    </lineage>
</organism>
<reference evidence="2 3" key="1">
    <citation type="submission" date="2020-05" db="EMBL/GenBank/DDBJ databases">
        <title>Genome Sequencing of Type Strains.</title>
        <authorList>
            <person name="Lemaire J.F."/>
            <person name="Inderbitzin P."/>
            <person name="Gregorio O.A."/>
            <person name="Collins S.B."/>
            <person name="Wespe N."/>
            <person name="Knight-Connoni V."/>
        </authorList>
    </citation>
    <scope>NUCLEOTIDE SEQUENCE [LARGE SCALE GENOMIC DNA]</scope>
    <source>
        <strain evidence="2 3">DSM 100049</strain>
    </source>
</reference>
<protein>
    <submittedName>
        <fullName evidence="2">SnoaL-like domain-containing protein</fullName>
    </submittedName>
</protein>
<keyword evidence="3" id="KW-1185">Reference proteome</keyword>
<dbReference type="Proteomes" id="UP000536441">
    <property type="component" value="Unassembled WGS sequence"/>
</dbReference>
<name>A0A7Y6B477_9SPHN</name>
<sequence>MQQLALYLFKRSGAVMTNEVASAFAEDLRFEIQGDVGALPWIGQKTGRQAMTDFLRDLRALTDPLSFEVYDILASDTRAVVLGSLRSRITATGKITASQFALVFTVADGAIVRFQMLEDSYDVSRAAR</sequence>
<dbReference type="InterPro" id="IPR037401">
    <property type="entry name" value="SnoaL-like"/>
</dbReference>
<dbReference type="InterPro" id="IPR032710">
    <property type="entry name" value="NTF2-like_dom_sf"/>
</dbReference>
<evidence type="ECO:0000259" key="1">
    <source>
        <dbReference type="Pfam" id="PF12680"/>
    </source>
</evidence>
<accession>A0A7Y6B477</accession>
<comment type="caution">
    <text evidence="2">The sequence shown here is derived from an EMBL/GenBank/DDBJ whole genome shotgun (WGS) entry which is preliminary data.</text>
</comment>
<dbReference type="AlphaFoldDB" id="A0A7Y6B477"/>
<dbReference type="EMBL" id="JABMCH010000055">
    <property type="protein sequence ID" value="NUU46246.1"/>
    <property type="molecule type" value="Genomic_DNA"/>
</dbReference>
<evidence type="ECO:0000313" key="2">
    <source>
        <dbReference type="EMBL" id="NUU46246.1"/>
    </source>
</evidence>
<proteinExistence type="predicted"/>
<evidence type="ECO:0000313" key="3">
    <source>
        <dbReference type="Proteomes" id="UP000536441"/>
    </source>
</evidence>
<dbReference type="Gene3D" id="3.10.450.50">
    <property type="match status" value="1"/>
</dbReference>